<name>A0A5N6UE73_ASPTM</name>
<sequence length="80" mass="8842">MLLLVLLCSSEPTLSPAVDLEEYLLYILSTYCLSGNRCFAQAMSIKARPAPLMLAEISSVQSLSLFFPLPLPSRSYSIKE</sequence>
<evidence type="ECO:0000313" key="3">
    <source>
        <dbReference type="Proteomes" id="UP000326950"/>
    </source>
</evidence>
<dbReference type="Proteomes" id="UP000326950">
    <property type="component" value="Unassembled WGS sequence"/>
</dbReference>
<dbReference type="AlphaFoldDB" id="A0A5N6UE73"/>
<reference evidence="2 3" key="1">
    <citation type="submission" date="2019-04" db="EMBL/GenBank/DDBJ databases">
        <title>Friends and foes A comparative genomics study of 23 Aspergillus species from section Flavi.</title>
        <authorList>
            <consortium name="DOE Joint Genome Institute"/>
            <person name="Kjaerbolling I."/>
            <person name="Vesth T."/>
            <person name="Frisvad J.C."/>
            <person name="Nybo J.L."/>
            <person name="Theobald S."/>
            <person name="Kildgaard S."/>
            <person name="Isbrandt T."/>
            <person name="Kuo A."/>
            <person name="Sato A."/>
            <person name="Lyhne E.K."/>
            <person name="Kogle M.E."/>
            <person name="Wiebenga A."/>
            <person name="Kun R.S."/>
            <person name="Lubbers R.J."/>
            <person name="Makela M.R."/>
            <person name="Barry K."/>
            <person name="Chovatia M."/>
            <person name="Clum A."/>
            <person name="Daum C."/>
            <person name="Haridas S."/>
            <person name="He G."/>
            <person name="LaButti K."/>
            <person name="Lipzen A."/>
            <person name="Mondo S."/>
            <person name="Riley R."/>
            <person name="Salamov A."/>
            <person name="Simmons B.A."/>
            <person name="Magnuson J.K."/>
            <person name="Henrissat B."/>
            <person name="Mortensen U.H."/>
            <person name="Larsen T.O."/>
            <person name="Devries R.P."/>
            <person name="Grigoriev I.V."/>
            <person name="Machida M."/>
            <person name="Baker S.E."/>
            <person name="Andersen M.R."/>
        </authorList>
    </citation>
    <scope>NUCLEOTIDE SEQUENCE [LARGE SCALE GENOMIC DNA]</scope>
    <source>
        <strain evidence="2 3">CBS 117626</strain>
    </source>
</reference>
<proteinExistence type="predicted"/>
<accession>A0A5N6UE73</accession>
<keyword evidence="1" id="KW-0732">Signal</keyword>
<protein>
    <recommendedName>
        <fullName evidence="4">Secreted protein</fullName>
    </recommendedName>
</protein>
<gene>
    <name evidence="2" type="ORF">BDV40DRAFT_279884</name>
</gene>
<feature type="signal peptide" evidence="1">
    <location>
        <begin position="1"/>
        <end position="17"/>
    </location>
</feature>
<evidence type="ECO:0000313" key="2">
    <source>
        <dbReference type="EMBL" id="KAE8156927.1"/>
    </source>
</evidence>
<dbReference type="EMBL" id="ML738741">
    <property type="protein sequence ID" value="KAE8156927.1"/>
    <property type="molecule type" value="Genomic_DNA"/>
</dbReference>
<organism evidence="2 3">
    <name type="scientific">Aspergillus tamarii</name>
    <dbReference type="NCBI Taxonomy" id="41984"/>
    <lineage>
        <taxon>Eukaryota</taxon>
        <taxon>Fungi</taxon>
        <taxon>Dikarya</taxon>
        <taxon>Ascomycota</taxon>
        <taxon>Pezizomycotina</taxon>
        <taxon>Eurotiomycetes</taxon>
        <taxon>Eurotiomycetidae</taxon>
        <taxon>Eurotiales</taxon>
        <taxon>Aspergillaceae</taxon>
        <taxon>Aspergillus</taxon>
        <taxon>Aspergillus subgen. Circumdati</taxon>
    </lineage>
</organism>
<keyword evidence="3" id="KW-1185">Reference proteome</keyword>
<evidence type="ECO:0008006" key="4">
    <source>
        <dbReference type="Google" id="ProtNLM"/>
    </source>
</evidence>
<evidence type="ECO:0000256" key="1">
    <source>
        <dbReference type="SAM" id="SignalP"/>
    </source>
</evidence>
<feature type="chain" id="PRO_5024870741" description="Secreted protein" evidence="1">
    <location>
        <begin position="18"/>
        <end position="80"/>
    </location>
</feature>